<dbReference type="PANTHER" id="PTHR11439">
    <property type="entry name" value="GAG-POL-RELATED RETROTRANSPOSON"/>
    <property type="match status" value="1"/>
</dbReference>
<dbReference type="EMBL" id="JAVXUP010000832">
    <property type="protein sequence ID" value="KAK3020139.1"/>
    <property type="molecule type" value="Genomic_DNA"/>
</dbReference>
<evidence type="ECO:0000313" key="3">
    <source>
        <dbReference type="EMBL" id="KAK3020139.1"/>
    </source>
</evidence>
<gene>
    <name evidence="3" type="ORF">RJ639_004607</name>
</gene>
<dbReference type="InterPro" id="IPR043502">
    <property type="entry name" value="DNA/RNA_pol_sf"/>
</dbReference>
<dbReference type="Pfam" id="PF07727">
    <property type="entry name" value="RVT_2"/>
    <property type="match status" value="1"/>
</dbReference>
<accession>A0AA88W5D6</accession>
<protein>
    <recommendedName>
        <fullName evidence="2">Reverse transcriptase Ty1/copia-type domain-containing protein</fullName>
    </recommendedName>
</protein>
<keyword evidence="4" id="KW-1185">Reference proteome</keyword>
<comment type="caution">
    <text evidence="3">The sequence shown here is derived from an EMBL/GenBank/DDBJ whole genome shotgun (WGS) entry which is preliminary data.</text>
</comment>
<dbReference type="AlphaFoldDB" id="A0AA88W5D6"/>
<feature type="domain" description="Reverse transcriptase Ty1/copia-type" evidence="2">
    <location>
        <begin position="120"/>
        <end position="243"/>
    </location>
</feature>
<dbReference type="SUPFAM" id="SSF56672">
    <property type="entry name" value="DNA/RNA polymerases"/>
    <property type="match status" value="1"/>
</dbReference>
<dbReference type="Proteomes" id="UP001188597">
    <property type="component" value="Unassembled WGS sequence"/>
</dbReference>
<evidence type="ECO:0000256" key="1">
    <source>
        <dbReference type="SAM" id="MobiDB-lite"/>
    </source>
</evidence>
<name>A0AA88W5D6_9ASTE</name>
<reference evidence="3" key="1">
    <citation type="submission" date="2022-12" db="EMBL/GenBank/DDBJ databases">
        <title>Draft genome assemblies for two species of Escallonia (Escalloniales).</title>
        <authorList>
            <person name="Chanderbali A."/>
            <person name="Dervinis C."/>
            <person name="Anghel I."/>
            <person name="Soltis D."/>
            <person name="Soltis P."/>
            <person name="Zapata F."/>
        </authorList>
    </citation>
    <scope>NUCLEOTIDE SEQUENCE</scope>
    <source>
        <strain evidence="3">UCBG64.0493</strain>
        <tissue evidence="3">Leaf</tissue>
    </source>
</reference>
<proteinExistence type="predicted"/>
<dbReference type="PANTHER" id="PTHR11439:SF470">
    <property type="entry name" value="CYSTEINE-RICH RLK (RECEPTOR-LIKE PROTEIN KINASE) 8"/>
    <property type="match status" value="1"/>
</dbReference>
<sequence length="394" mass="43300">MTENLNFFSSNWDIPPSPIGLPDGLQTNAIKAGSVSLVDDITLRHALYVPNLAVNLISVSCLATDANCFVAFSHDICVLQDTTSKSSIGLGKMHRGHSRTVFPDITSRAMDIFGLIHCDIWGPYRSPRNWFAKLSTALRSYGFLQLHADHTLFTYRKGDVFLSVLVYVDDLILAGNNSTACSSFKKYLNDCFKLKDLGPLKYFLGIEAARGPRGLFLSQRKYALDILSESGLSTSKPAAFPMEQNHGLALAGGPLLSDPGPYRRLIGRLVYLTITRPDICYAVHVLSQFMQSLRSQHWDAALPVLRIKETAAMENEDTTNKDLKVEIPSEGGEATSPVVTGLSRQGSMAKNNCLCSPTTHPGSFRCRLHRTPSLQRSKSIDSNSAPVQDPHPKS</sequence>
<organism evidence="3 4">
    <name type="scientific">Escallonia herrerae</name>
    <dbReference type="NCBI Taxonomy" id="1293975"/>
    <lineage>
        <taxon>Eukaryota</taxon>
        <taxon>Viridiplantae</taxon>
        <taxon>Streptophyta</taxon>
        <taxon>Embryophyta</taxon>
        <taxon>Tracheophyta</taxon>
        <taxon>Spermatophyta</taxon>
        <taxon>Magnoliopsida</taxon>
        <taxon>eudicotyledons</taxon>
        <taxon>Gunneridae</taxon>
        <taxon>Pentapetalae</taxon>
        <taxon>asterids</taxon>
        <taxon>campanulids</taxon>
        <taxon>Escalloniales</taxon>
        <taxon>Escalloniaceae</taxon>
        <taxon>Escallonia</taxon>
    </lineage>
</organism>
<feature type="compositionally biased region" description="Polar residues" evidence="1">
    <location>
        <begin position="372"/>
        <end position="386"/>
    </location>
</feature>
<feature type="region of interest" description="Disordered" evidence="1">
    <location>
        <begin position="365"/>
        <end position="394"/>
    </location>
</feature>
<evidence type="ECO:0000259" key="2">
    <source>
        <dbReference type="Pfam" id="PF07727"/>
    </source>
</evidence>
<evidence type="ECO:0000313" key="4">
    <source>
        <dbReference type="Proteomes" id="UP001188597"/>
    </source>
</evidence>
<dbReference type="InterPro" id="IPR013103">
    <property type="entry name" value="RVT_2"/>
</dbReference>